<dbReference type="Gene3D" id="3.90.230.10">
    <property type="entry name" value="Creatinase/methionine aminopeptidase superfamily"/>
    <property type="match status" value="1"/>
</dbReference>
<keyword evidence="12" id="KW-0031">Aminopeptidase</keyword>
<evidence type="ECO:0000313" key="12">
    <source>
        <dbReference type="EMBL" id="MCM5679271.1"/>
    </source>
</evidence>
<dbReference type="Proteomes" id="UP001165541">
    <property type="component" value="Unassembled WGS sequence"/>
</dbReference>
<evidence type="ECO:0000256" key="8">
    <source>
        <dbReference type="ARBA" id="ARBA00023049"/>
    </source>
</evidence>
<dbReference type="GO" id="GO:0004177">
    <property type="term" value="F:aminopeptidase activity"/>
    <property type="evidence" value="ECO:0007669"/>
    <property type="project" value="UniProtKB-KW"/>
</dbReference>
<protein>
    <recommendedName>
        <fullName evidence="4">Xaa-Pro aminopeptidase</fullName>
        <ecNumber evidence="4">3.4.11.9</ecNumber>
    </recommendedName>
</protein>
<dbReference type="CDD" id="cd01087">
    <property type="entry name" value="Prolidase"/>
    <property type="match status" value="1"/>
</dbReference>
<dbReference type="PANTHER" id="PTHR43226:SF4">
    <property type="entry name" value="XAA-PRO AMINOPEPTIDASE 3"/>
    <property type="match status" value="1"/>
</dbReference>
<accession>A0ABT0YKK7</accession>
<dbReference type="Pfam" id="PF00557">
    <property type="entry name" value="Peptidase_M24"/>
    <property type="match status" value="1"/>
</dbReference>
<comment type="caution">
    <text evidence="12">The sequence shown here is derived from an EMBL/GenBank/DDBJ whole genome shotgun (WGS) entry which is preliminary data.</text>
</comment>
<evidence type="ECO:0000256" key="5">
    <source>
        <dbReference type="ARBA" id="ARBA00022670"/>
    </source>
</evidence>
<organism evidence="12 13">
    <name type="scientific">Caldimonas mangrovi</name>
    <dbReference type="NCBI Taxonomy" id="2944811"/>
    <lineage>
        <taxon>Bacteria</taxon>
        <taxon>Pseudomonadati</taxon>
        <taxon>Pseudomonadota</taxon>
        <taxon>Betaproteobacteria</taxon>
        <taxon>Burkholderiales</taxon>
        <taxon>Sphaerotilaceae</taxon>
        <taxon>Caldimonas</taxon>
    </lineage>
</organism>
<proteinExistence type="inferred from homology"/>
<dbReference type="EC" id="3.4.11.9" evidence="4"/>
<keyword evidence="7" id="KW-0378">Hydrolase</keyword>
<keyword evidence="5" id="KW-0645">Protease</keyword>
<dbReference type="SUPFAM" id="SSF53092">
    <property type="entry name" value="Creatinase/prolidase N-terminal domain"/>
    <property type="match status" value="1"/>
</dbReference>
<keyword evidence="8" id="KW-0482">Metalloprotease</keyword>
<evidence type="ECO:0000313" key="13">
    <source>
        <dbReference type="Proteomes" id="UP001165541"/>
    </source>
</evidence>
<evidence type="ECO:0000256" key="9">
    <source>
        <dbReference type="ARBA" id="ARBA00023211"/>
    </source>
</evidence>
<dbReference type="InterPro" id="IPR007865">
    <property type="entry name" value="Aminopep_P_N"/>
</dbReference>
<evidence type="ECO:0000256" key="10">
    <source>
        <dbReference type="RuleBase" id="RU000590"/>
    </source>
</evidence>
<comment type="catalytic activity">
    <reaction evidence="1">
        <text>Release of any N-terminal amino acid, including proline, that is linked to proline, even from a dipeptide or tripeptide.</text>
        <dbReference type="EC" id="3.4.11.9"/>
    </reaction>
</comment>
<dbReference type="Gene3D" id="3.40.350.10">
    <property type="entry name" value="Creatinase/prolidase N-terminal domain"/>
    <property type="match status" value="1"/>
</dbReference>
<dbReference type="InterPro" id="IPR036005">
    <property type="entry name" value="Creatinase/aminopeptidase-like"/>
</dbReference>
<dbReference type="InterPro" id="IPR001131">
    <property type="entry name" value="Peptidase_M24B_aminopep-P_CS"/>
</dbReference>
<keyword evidence="9" id="KW-0464">Manganese</keyword>
<keyword evidence="6 10" id="KW-0479">Metal-binding</keyword>
<comment type="cofactor">
    <cofactor evidence="2">
        <name>Mn(2+)</name>
        <dbReference type="ChEBI" id="CHEBI:29035"/>
    </cofactor>
</comment>
<comment type="similarity">
    <text evidence="3 10">Belongs to the peptidase M24B family.</text>
</comment>
<evidence type="ECO:0000256" key="7">
    <source>
        <dbReference type="ARBA" id="ARBA00022801"/>
    </source>
</evidence>
<reference evidence="12" key="1">
    <citation type="submission" date="2022-05" db="EMBL/GenBank/DDBJ databases">
        <title>Schlegelella sp. nov., isolated from mangrove soil.</title>
        <authorList>
            <person name="Liu Y."/>
            <person name="Ge X."/>
            <person name="Liu W."/>
        </authorList>
    </citation>
    <scope>NUCLEOTIDE SEQUENCE</scope>
    <source>
        <strain evidence="12">S2-27</strain>
    </source>
</reference>
<dbReference type="PROSITE" id="PS00491">
    <property type="entry name" value="PROLINE_PEPTIDASE"/>
    <property type="match status" value="1"/>
</dbReference>
<dbReference type="Pfam" id="PF05195">
    <property type="entry name" value="AMP_N"/>
    <property type="match status" value="1"/>
</dbReference>
<sequence>MDRTTYIARRQRVADTMRQHGGGIAVLPTAAERTRNRDSHYPYRYDSHFHYLSGFGEPESWLVIDEHGRTTLFCRAKDTEREIWDGVRLGPGAAPAVLGVDQAFAVEALDDQMPQLLANQGAVWFPFGVHEGLDTRIEHWIATVRSRERQGQEPPRALLDLCHVLDEMRVIKDAGELATMRHAAGISAAAHVRAMQQSARWLRSAFDGRWYEYHLEAELLHEFRRRGAQSPAYPSIVAAGANACILHYPAGNAELRSGQLCLIDAGCEFDGYASDITRTFPLDGRYTAPQRELYDIVLAAQQAAVAATRPGARQRDAHHAAVRVLSQGMLDTGLLDADKHGSVDDVIEQAAYRQFYMHGTGHWLGMDVHDVGSYVQEDEAPVEQPDGLGGRVVKKPSRVLQPGMVVTLEPGLYVRPAEDVPERYWHIGIRIEDDAVVTPGGCELITRGVPVHADEIEALMRAA</sequence>
<dbReference type="InterPro" id="IPR029149">
    <property type="entry name" value="Creatin/AminoP/Spt16_N"/>
</dbReference>
<name>A0ABT0YKK7_9BURK</name>
<dbReference type="InterPro" id="IPR000994">
    <property type="entry name" value="Pept_M24"/>
</dbReference>
<feature type="domain" description="Aminopeptidase P N-terminal" evidence="11">
    <location>
        <begin position="1"/>
        <end position="134"/>
    </location>
</feature>
<dbReference type="InterPro" id="IPR052433">
    <property type="entry name" value="X-Pro_dipept-like"/>
</dbReference>
<dbReference type="PANTHER" id="PTHR43226">
    <property type="entry name" value="XAA-PRO AMINOPEPTIDASE 3"/>
    <property type="match status" value="1"/>
</dbReference>
<gene>
    <name evidence="12" type="ORF">M8A51_06970</name>
</gene>
<dbReference type="SMART" id="SM01011">
    <property type="entry name" value="AMP_N"/>
    <property type="match status" value="1"/>
</dbReference>
<evidence type="ECO:0000256" key="3">
    <source>
        <dbReference type="ARBA" id="ARBA00008766"/>
    </source>
</evidence>
<dbReference type="EMBL" id="JAMKFE010000003">
    <property type="protein sequence ID" value="MCM5679271.1"/>
    <property type="molecule type" value="Genomic_DNA"/>
</dbReference>
<keyword evidence="13" id="KW-1185">Reference proteome</keyword>
<evidence type="ECO:0000256" key="6">
    <source>
        <dbReference type="ARBA" id="ARBA00022723"/>
    </source>
</evidence>
<evidence type="ECO:0000256" key="4">
    <source>
        <dbReference type="ARBA" id="ARBA00012574"/>
    </source>
</evidence>
<evidence type="ECO:0000256" key="1">
    <source>
        <dbReference type="ARBA" id="ARBA00001424"/>
    </source>
</evidence>
<evidence type="ECO:0000256" key="2">
    <source>
        <dbReference type="ARBA" id="ARBA00001936"/>
    </source>
</evidence>
<dbReference type="RefSeq" id="WP_251777467.1">
    <property type="nucleotide sequence ID" value="NZ_JAMKFE010000003.1"/>
</dbReference>
<evidence type="ECO:0000259" key="11">
    <source>
        <dbReference type="SMART" id="SM01011"/>
    </source>
</evidence>
<dbReference type="SUPFAM" id="SSF55920">
    <property type="entry name" value="Creatinase/aminopeptidase"/>
    <property type="match status" value="1"/>
</dbReference>